<accession>A0ABR4HJ74</accession>
<dbReference type="Gene3D" id="1.20.1250.20">
    <property type="entry name" value="MFS general substrate transporter like domains"/>
    <property type="match status" value="1"/>
</dbReference>
<dbReference type="InterPro" id="IPR036259">
    <property type="entry name" value="MFS_trans_sf"/>
</dbReference>
<keyword evidence="2" id="KW-0813">Transport</keyword>
<gene>
    <name evidence="7" type="ORF">BJX63DRAFT_430760</name>
</gene>
<evidence type="ECO:0000256" key="1">
    <source>
        <dbReference type="ARBA" id="ARBA00004141"/>
    </source>
</evidence>
<keyword evidence="8" id="KW-1185">Reference proteome</keyword>
<evidence type="ECO:0000256" key="6">
    <source>
        <dbReference type="SAM" id="Phobius"/>
    </source>
</evidence>
<evidence type="ECO:0000313" key="8">
    <source>
        <dbReference type="Proteomes" id="UP001610334"/>
    </source>
</evidence>
<feature type="transmembrane region" description="Helical" evidence="6">
    <location>
        <begin position="210"/>
        <end position="229"/>
    </location>
</feature>
<dbReference type="EMBL" id="JBFXLT010000027">
    <property type="protein sequence ID" value="KAL2815525.1"/>
    <property type="molecule type" value="Genomic_DNA"/>
</dbReference>
<keyword evidence="3 6" id="KW-0812">Transmembrane</keyword>
<reference evidence="7 8" key="1">
    <citation type="submission" date="2024-07" db="EMBL/GenBank/DDBJ databases">
        <title>Section-level genome sequencing and comparative genomics of Aspergillus sections Usti and Cavernicolus.</title>
        <authorList>
            <consortium name="Lawrence Berkeley National Laboratory"/>
            <person name="Nybo J.L."/>
            <person name="Vesth T.C."/>
            <person name="Theobald S."/>
            <person name="Frisvad J.C."/>
            <person name="Larsen T.O."/>
            <person name="Kjaerboelling I."/>
            <person name="Rothschild-Mancinelli K."/>
            <person name="Lyhne E.K."/>
            <person name="Kogle M.E."/>
            <person name="Barry K."/>
            <person name="Clum A."/>
            <person name="Na H."/>
            <person name="Ledsgaard L."/>
            <person name="Lin J."/>
            <person name="Lipzen A."/>
            <person name="Kuo A."/>
            <person name="Riley R."/>
            <person name="Mondo S."/>
            <person name="Labutti K."/>
            <person name="Haridas S."/>
            <person name="Pangalinan J."/>
            <person name="Salamov A.A."/>
            <person name="Simmons B.A."/>
            <person name="Magnuson J.K."/>
            <person name="Chen J."/>
            <person name="Drula E."/>
            <person name="Henrissat B."/>
            <person name="Wiebenga A."/>
            <person name="Lubbers R.J."/>
            <person name="Gomes A.C."/>
            <person name="Makela M.R."/>
            <person name="Stajich J."/>
            <person name="Grigoriev I.V."/>
            <person name="Mortensen U.H."/>
            <person name="De Vries R.P."/>
            <person name="Baker S.E."/>
            <person name="Andersen M.R."/>
        </authorList>
    </citation>
    <scope>NUCLEOTIDE SEQUENCE [LARGE SCALE GENOMIC DNA]</scope>
    <source>
        <strain evidence="7 8">CBS 588.65</strain>
    </source>
</reference>
<comment type="subcellular location">
    <subcellularLocation>
        <location evidence="1">Membrane</location>
        <topology evidence="1">Multi-pass membrane protein</topology>
    </subcellularLocation>
</comment>
<evidence type="ECO:0000313" key="7">
    <source>
        <dbReference type="EMBL" id="KAL2815525.1"/>
    </source>
</evidence>
<feature type="transmembrane region" description="Helical" evidence="6">
    <location>
        <begin position="124"/>
        <end position="146"/>
    </location>
</feature>
<feature type="transmembrane region" description="Helical" evidence="6">
    <location>
        <begin position="313"/>
        <end position="333"/>
    </location>
</feature>
<evidence type="ECO:0000256" key="3">
    <source>
        <dbReference type="ARBA" id="ARBA00022692"/>
    </source>
</evidence>
<evidence type="ECO:0000256" key="5">
    <source>
        <dbReference type="ARBA" id="ARBA00023136"/>
    </source>
</evidence>
<name>A0ABR4HJ74_9EURO</name>
<dbReference type="Pfam" id="PF07690">
    <property type="entry name" value="MFS_1"/>
    <property type="match status" value="1"/>
</dbReference>
<dbReference type="PANTHER" id="PTHR43791">
    <property type="entry name" value="PERMEASE-RELATED"/>
    <property type="match status" value="1"/>
</dbReference>
<dbReference type="InterPro" id="IPR011701">
    <property type="entry name" value="MFS"/>
</dbReference>
<feature type="transmembrane region" description="Helical" evidence="6">
    <location>
        <begin position="181"/>
        <end position="204"/>
    </location>
</feature>
<protein>
    <submittedName>
        <fullName evidence="7">Major facilitator superfamily domain-containing protein</fullName>
    </submittedName>
</protein>
<sequence>MKRHERFPDGETGISVEKNEFIDLEDNDALHCRLADLRKDDCRLRQLFDLKVLPSMMIVALMFGIETTVFSYAVVFGRTEDLGLSETQFSWLNSAPHVPKILLQFPIAWVLVDGFPLDKAAPFLLSLCATLFQFLAAAGVTGLMAARLTQGLLDAFIVPSLVSMTQTYWTRVEQPLRMSCWFSMSGLATIVMSTWTYCLASTAYKGPDSLLILNCTGILFFVYLLWSFFSGASPMELKFLSDREKKIAYGLKRLSDRRNCDWSQKHVQHTKTDPKTWLWFGLIFCASLPVSGINSLSPLLLKSLDADPSRALLNVPFGAAQIMAIMGSGLATTRYRSGPVISTLCLVSMTGFMILARALQTPGSTRNSVLTGYYLIAAAYGVIPLIYNWSGANTAGVTKKKATAAFIFLGQSLGNVCGPLLFTPSSGQILGTRGLWTTVTSYCCIIVLAAATSIHLRSLNEDHARRCEAQGKKVEVPFGCNNRLDSVLDVELMQRPEASILQADEADDGYGLPYLFRPRIYEGLTDLEDEEFFFTL</sequence>
<keyword evidence="5 6" id="KW-0472">Membrane</keyword>
<evidence type="ECO:0000256" key="2">
    <source>
        <dbReference type="ARBA" id="ARBA00022448"/>
    </source>
</evidence>
<proteinExistence type="predicted"/>
<feature type="transmembrane region" description="Helical" evidence="6">
    <location>
        <begin position="277"/>
        <end position="301"/>
    </location>
</feature>
<comment type="caution">
    <text evidence="7">The sequence shown here is derived from an EMBL/GenBank/DDBJ whole genome shotgun (WGS) entry which is preliminary data.</text>
</comment>
<dbReference type="PANTHER" id="PTHR43791:SF59">
    <property type="entry name" value="TRANSPORTER, PUTATIVE (AFU_ORTHOLOGUE AFUA_1G06550)-RELATED"/>
    <property type="match status" value="1"/>
</dbReference>
<dbReference type="SUPFAM" id="SSF103473">
    <property type="entry name" value="MFS general substrate transporter"/>
    <property type="match status" value="1"/>
</dbReference>
<feature type="transmembrane region" description="Helical" evidence="6">
    <location>
        <begin position="434"/>
        <end position="456"/>
    </location>
</feature>
<feature type="transmembrane region" description="Helical" evidence="6">
    <location>
        <begin position="371"/>
        <end position="390"/>
    </location>
</feature>
<organism evidence="7 8">
    <name type="scientific">Aspergillus granulosus</name>
    <dbReference type="NCBI Taxonomy" id="176169"/>
    <lineage>
        <taxon>Eukaryota</taxon>
        <taxon>Fungi</taxon>
        <taxon>Dikarya</taxon>
        <taxon>Ascomycota</taxon>
        <taxon>Pezizomycotina</taxon>
        <taxon>Eurotiomycetes</taxon>
        <taxon>Eurotiomycetidae</taxon>
        <taxon>Eurotiales</taxon>
        <taxon>Aspergillaceae</taxon>
        <taxon>Aspergillus</taxon>
        <taxon>Aspergillus subgen. Nidulantes</taxon>
    </lineage>
</organism>
<feature type="transmembrane region" description="Helical" evidence="6">
    <location>
        <begin position="340"/>
        <end position="359"/>
    </location>
</feature>
<evidence type="ECO:0000256" key="4">
    <source>
        <dbReference type="ARBA" id="ARBA00022989"/>
    </source>
</evidence>
<feature type="transmembrane region" description="Helical" evidence="6">
    <location>
        <begin position="52"/>
        <end position="75"/>
    </location>
</feature>
<keyword evidence="4 6" id="KW-1133">Transmembrane helix</keyword>
<feature type="transmembrane region" description="Helical" evidence="6">
    <location>
        <begin position="402"/>
        <end position="422"/>
    </location>
</feature>
<dbReference type="Proteomes" id="UP001610334">
    <property type="component" value="Unassembled WGS sequence"/>
</dbReference>